<comment type="cofactor">
    <cofactor evidence="1">
        <name>Mg(2+)</name>
        <dbReference type="ChEBI" id="CHEBI:18420"/>
    </cofactor>
</comment>
<dbReference type="EC" id="2.7.7.24" evidence="4 11"/>
<proteinExistence type="inferred from homology"/>
<organism evidence="13 14">
    <name type="scientific">Conchiformibius kuhniae</name>
    <dbReference type="NCBI Taxonomy" id="211502"/>
    <lineage>
        <taxon>Bacteria</taxon>
        <taxon>Pseudomonadati</taxon>
        <taxon>Pseudomonadota</taxon>
        <taxon>Betaproteobacteria</taxon>
        <taxon>Neisseriales</taxon>
        <taxon>Neisseriaceae</taxon>
        <taxon>Conchiformibius</taxon>
    </lineage>
</organism>
<reference evidence="13 14" key="1">
    <citation type="journal article" date="2022" name="Res Sq">
        <title>Evolution of multicellular longitudinally dividing oral cavity symbionts (Neisseriaceae).</title>
        <authorList>
            <person name="Nyongesa S."/>
            <person name="Weber P."/>
            <person name="Bernet E."/>
            <person name="Pullido F."/>
            <person name="Nieckarz M."/>
            <person name="Delaby M."/>
            <person name="Nieves C."/>
            <person name="Viehboeck T."/>
            <person name="Krause N."/>
            <person name="Rivera-Millot A."/>
            <person name="Nakamura A."/>
            <person name="Vischer N."/>
            <person name="VanNieuwenhze M."/>
            <person name="Brun Y."/>
            <person name="Cava F."/>
            <person name="Bulgheresi S."/>
            <person name="Veyrier F."/>
        </authorList>
    </citation>
    <scope>NUCLEOTIDE SEQUENCE [LARGE SCALE GENOMIC DNA]</scope>
    <source>
        <strain evidence="13 14">17694</strain>
    </source>
</reference>
<dbReference type="KEGG" id="ckh:LVJ77_03025"/>
<keyword evidence="14" id="KW-1185">Reference proteome</keyword>
<feature type="domain" description="Nucleotidyl transferase" evidence="12">
    <location>
        <begin position="2"/>
        <end position="238"/>
    </location>
</feature>
<evidence type="ECO:0000256" key="5">
    <source>
        <dbReference type="ARBA" id="ARBA00022679"/>
    </source>
</evidence>
<dbReference type="FunFam" id="3.90.550.10:FF:000023">
    <property type="entry name" value="Glucose-1-phosphate thymidylyltransferase"/>
    <property type="match status" value="1"/>
</dbReference>
<dbReference type="RefSeq" id="WP_027008686.1">
    <property type="nucleotide sequence ID" value="NZ_CP091521.1"/>
</dbReference>
<evidence type="ECO:0000256" key="7">
    <source>
        <dbReference type="ARBA" id="ARBA00022723"/>
    </source>
</evidence>
<evidence type="ECO:0000256" key="2">
    <source>
        <dbReference type="ARBA" id="ARBA00010480"/>
    </source>
</evidence>
<evidence type="ECO:0000256" key="3">
    <source>
        <dbReference type="ARBA" id="ARBA00011881"/>
    </source>
</evidence>
<comment type="function">
    <text evidence="9 11">Catalyzes the formation of dTDP-glucose, from dTTP and glucose 1-phosphate, as well as its pyrophosphorolysis.</text>
</comment>
<name>A0ABD8B7M2_9NEIS</name>
<evidence type="ECO:0000256" key="8">
    <source>
        <dbReference type="ARBA" id="ARBA00022842"/>
    </source>
</evidence>
<dbReference type="InterPro" id="IPR005907">
    <property type="entry name" value="G1P_thy_trans_s"/>
</dbReference>
<dbReference type="Gene3D" id="3.90.550.10">
    <property type="entry name" value="Spore Coat Polysaccharide Biosynthesis Protein SpsA, Chain A"/>
    <property type="match status" value="1"/>
</dbReference>
<evidence type="ECO:0000256" key="11">
    <source>
        <dbReference type="RuleBase" id="RU003706"/>
    </source>
</evidence>
<comment type="subunit">
    <text evidence="3">Homotetramer.</text>
</comment>
<dbReference type="EMBL" id="CP091521">
    <property type="protein sequence ID" value="XHH50000.1"/>
    <property type="molecule type" value="Genomic_DNA"/>
</dbReference>
<dbReference type="GO" id="GO:0046872">
    <property type="term" value="F:metal ion binding"/>
    <property type="evidence" value="ECO:0007669"/>
    <property type="project" value="UniProtKB-KW"/>
</dbReference>
<evidence type="ECO:0000256" key="9">
    <source>
        <dbReference type="ARBA" id="ARBA00037065"/>
    </source>
</evidence>
<keyword evidence="7 11" id="KW-0479">Metal-binding</keyword>
<evidence type="ECO:0000256" key="6">
    <source>
        <dbReference type="ARBA" id="ARBA00022695"/>
    </source>
</evidence>
<accession>A0ABD8B7M2</accession>
<dbReference type="Proteomes" id="UP000831534">
    <property type="component" value="Chromosome"/>
</dbReference>
<keyword evidence="8 11" id="KW-0460">Magnesium</keyword>
<keyword evidence="5 11" id="KW-0808">Transferase</keyword>
<dbReference type="SUPFAM" id="SSF53448">
    <property type="entry name" value="Nucleotide-diphospho-sugar transferases"/>
    <property type="match status" value="1"/>
</dbReference>
<evidence type="ECO:0000256" key="4">
    <source>
        <dbReference type="ARBA" id="ARBA00012461"/>
    </source>
</evidence>
<evidence type="ECO:0000256" key="1">
    <source>
        <dbReference type="ARBA" id="ARBA00001946"/>
    </source>
</evidence>
<dbReference type="PANTHER" id="PTHR43532">
    <property type="entry name" value="GLUCOSE-1-PHOSPHATE THYMIDYLYLTRANSFERASE"/>
    <property type="match status" value="1"/>
</dbReference>
<protein>
    <recommendedName>
        <fullName evidence="4 11">Glucose-1-phosphate thymidylyltransferase</fullName>
        <ecNumber evidence="4 11">2.7.7.24</ecNumber>
    </recommendedName>
</protein>
<sequence length="292" mass="31466">MKGIVLAGGTGSRLFPTTRGVSKHLLPVYDKPMVYYPLSVLMLAGVREVLLVCAPDDLAAFRRLLGTGAQWGMALDYAVQQQPQGLAHALALAADFCAGEAVWLVLGDNVFYGAGLSGVLQQAAAQTDGATVFAKQVADPQRFGVVAFDADGAPCTLQEKPANPVSDWAVAGLYCYDPNAVRWAQTLPLSARGEREITDLNRLYLARGKLRVCRLGRGFVWLDAGTPESLHRASDFVRTVQHAEQRLIACLEEIAWRQGWLTRAQLAQAAARHANTAYGAYLAQLAQGKSPS</sequence>
<dbReference type="Pfam" id="PF00483">
    <property type="entry name" value="NTP_transferase"/>
    <property type="match status" value="1"/>
</dbReference>
<dbReference type="GO" id="GO:0008879">
    <property type="term" value="F:glucose-1-phosphate thymidylyltransferase activity"/>
    <property type="evidence" value="ECO:0007669"/>
    <property type="project" value="UniProtKB-EC"/>
</dbReference>
<dbReference type="InterPro" id="IPR029044">
    <property type="entry name" value="Nucleotide-diphossugar_trans"/>
</dbReference>
<evidence type="ECO:0000313" key="14">
    <source>
        <dbReference type="Proteomes" id="UP000831534"/>
    </source>
</evidence>
<evidence type="ECO:0000259" key="12">
    <source>
        <dbReference type="Pfam" id="PF00483"/>
    </source>
</evidence>
<dbReference type="AlphaFoldDB" id="A0ABD8B7M2"/>
<gene>
    <name evidence="13" type="primary">rfbA</name>
    <name evidence="13" type="ORF">LVJ77_03025</name>
</gene>
<evidence type="ECO:0000256" key="10">
    <source>
        <dbReference type="ARBA" id="ARBA00049336"/>
    </source>
</evidence>
<comment type="catalytic activity">
    <reaction evidence="10 11">
        <text>dTTP + alpha-D-glucose 1-phosphate + H(+) = dTDP-alpha-D-glucose + diphosphate</text>
        <dbReference type="Rhea" id="RHEA:15225"/>
        <dbReference type="ChEBI" id="CHEBI:15378"/>
        <dbReference type="ChEBI" id="CHEBI:33019"/>
        <dbReference type="ChEBI" id="CHEBI:37568"/>
        <dbReference type="ChEBI" id="CHEBI:57477"/>
        <dbReference type="ChEBI" id="CHEBI:58601"/>
        <dbReference type="EC" id="2.7.7.24"/>
    </reaction>
</comment>
<dbReference type="PANTHER" id="PTHR43532:SF4">
    <property type="entry name" value="GLUCOSE-1-PHOSPHATE THYMIDYLYLTRANSFERASE 2"/>
    <property type="match status" value="1"/>
</dbReference>
<dbReference type="InterPro" id="IPR005835">
    <property type="entry name" value="NTP_transferase_dom"/>
</dbReference>
<comment type="similarity">
    <text evidence="2 11">Belongs to the glucose-1-phosphate thymidylyltransferase family.</text>
</comment>
<evidence type="ECO:0000313" key="13">
    <source>
        <dbReference type="EMBL" id="XHH50000.1"/>
    </source>
</evidence>
<keyword evidence="6 11" id="KW-0548">Nucleotidyltransferase</keyword>
<dbReference type="NCBIfam" id="TIGR01207">
    <property type="entry name" value="rmlA"/>
    <property type="match status" value="1"/>
</dbReference>